<evidence type="ECO:0000313" key="7">
    <source>
        <dbReference type="EMBL" id="TYG61787.1"/>
    </source>
</evidence>
<keyword evidence="5" id="KW-0539">Nucleus</keyword>
<dbReference type="SUPFAM" id="SSF47459">
    <property type="entry name" value="HLH, helix-loop-helix DNA-binding domain"/>
    <property type="match status" value="1"/>
</dbReference>
<evidence type="ECO:0000313" key="6">
    <source>
        <dbReference type="EMBL" id="TYG61785.1"/>
    </source>
</evidence>
<keyword evidence="4" id="KW-0804">Transcription</keyword>
<dbReference type="PANTHER" id="PTHR45855:SF23">
    <property type="entry name" value="TRANSCRIPTION FACTOR MEE8-RELATED"/>
    <property type="match status" value="1"/>
</dbReference>
<dbReference type="GO" id="GO:0003677">
    <property type="term" value="F:DNA binding"/>
    <property type="evidence" value="ECO:0007669"/>
    <property type="project" value="UniProtKB-KW"/>
</dbReference>
<dbReference type="Gene3D" id="4.10.280.10">
    <property type="entry name" value="Helix-loop-helix DNA-binding domain"/>
    <property type="match status" value="1"/>
</dbReference>
<sequence length="79" mass="9487">MGRANWAYYNKHPCCWPWACLKYVGLLYHTDKASMLDEVIEYLKQLQAQVQIMSNMNVPQMIYQLQCNNSKCQRWPRWG</sequence>
<dbReference type="GO" id="GO:0005634">
    <property type="term" value="C:nucleus"/>
    <property type="evidence" value="ECO:0007669"/>
    <property type="project" value="UniProtKB-SubCell"/>
</dbReference>
<proteinExistence type="predicted"/>
<dbReference type="InterPro" id="IPR036638">
    <property type="entry name" value="HLH_DNA-bd_sf"/>
</dbReference>
<evidence type="ECO:0008006" key="9">
    <source>
        <dbReference type="Google" id="ProtNLM"/>
    </source>
</evidence>
<organism evidence="6 8">
    <name type="scientific">Gossypium darwinii</name>
    <name type="common">Darwin's cotton</name>
    <name type="synonym">Gossypium barbadense var. darwinii</name>
    <dbReference type="NCBI Taxonomy" id="34276"/>
    <lineage>
        <taxon>Eukaryota</taxon>
        <taxon>Viridiplantae</taxon>
        <taxon>Streptophyta</taxon>
        <taxon>Embryophyta</taxon>
        <taxon>Tracheophyta</taxon>
        <taxon>Spermatophyta</taxon>
        <taxon>Magnoliopsida</taxon>
        <taxon>eudicotyledons</taxon>
        <taxon>Gunneridae</taxon>
        <taxon>Pentapetalae</taxon>
        <taxon>rosids</taxon>
        <taxon>malvids</taxon>
        <taxon>Malvales</taxon>
        <taxon>Malvaceae</taxon>
        <taxon>Malvoideae</taxon>
        <taxon>Gossypium</taxon>
    </lineage>
</organism>
<evidence type="ECO:0000256" key="5">
    <source>
        <dbReference type="ARBA" id="ARBA00023242"/>
    </source>
</evidence>
<keyword evidence="3" id="KW-0238">DNA-binding</keyword>
<dbReference type="InterPro" id="IPR031066">
    <property type="entry name" value="bHLH_ALC-like_plant"/>
</dbReference>
<gene>
    <name evidence="6" type="ORF">ES288_D07G176900v1</name>
    <name evidence="7" type="ORF">ES288_D07G177100v1</name>
</gene>
<evidence type="ECO:0000256" key="3">
    <source>
        <dbReference type="ARBA" id="ARBA00023125"/>
    </source>
</evidence>
<protein>
    <recommendedName>
        <fullName evidence="9">BHLH domain-containing protein</fullName>
    </recommendedName>
</protein>
<evidence type="ECO:0000256" key="4">
    <source>
        <dbReference type="ARBA" id="ARBA00023163"/>
    </source>
</evidence>
<keyword evidence="2" id="KW-0805">Transcription regulation</keyword>
<keyword evidence="8" id="KW-1185">Reference proteome</keyword>
<dbReference type="EMBL" id="CM017707">
    <property type="protein sequence ID" value="TYG61787.1"/>
    <property type="molecule type" value="Genomic_DNA"/>
</dbReference>
<evidence type="ECO:0000256" key="2">
    <source>
        <dbReference type="ARBA" id="ARBA00023015"/>
    </source>
</evidence>
<reference evidence="6 8" key="1">
    <citation type="submission" date="2019-06" db="EMBL/GenBank/DDBJ databases">
        <title>WGS assembly of Gossypium darwinii.</title>
        <authorList>
            <person name="Chen Z.J."/>
            <person name="Sreedasyam A."/>
            <person name="Ando A."/>
            <person name="Song Q."/>
            <person name="De L."/>
            <person name="Hulse-Kemp A."/>
            <person name="Ding M."/>
            <person name="Ye W."/>
            <person name="Kirkbride R."/>
            <person name="Jenkins J."/>
            <person name="Plott C."/>
            <person name="Lovell J."/>
            <person name="Lin Y.-M."/>
            <person name="Vaughn R."/>
            <person name="Liu B."/>
            <person name="Li W."/>
            <person name="Simpson S."/>
            <person name="Scheffler B."/>
            <person name="Saski C."/>
            <person name="Grover C."/>
            <person name="Hu G."/>
            <person name="Conover J."/>
            <person name="Carlson J."/>
            <person name="Shu S."/>
            <person name="Boston L."/>
            <person name="Williams M."/>
            <person name="Peterson D."/>
            <person name="Mcgee K."/>
            <person name="Jones D."/>
            <person name="Wendel J."/>
            <person name="Stelly D."/>
            <person name="Grimwood J."/>
            <person name="Schmutz J."/>
        </authorList>
    </citation>
    <scope>NUCLEOTIDE SEQUENCE [LARGE SCALE GENOMIC DNA]</scope>
    <source>
        <strain evidence="6">1808015.09</strain>
    </source>
</reference>
<dbReference type="PANTHER" id="PTHR45855">
    <property type="entry name" value="TRANSCRIPTION FACTOR PIF1-RELATED"/>
    <property type="match status" value="1"/>
</dbReference>
<dbReference type="EMBL" id="CM017707">
    <property type="protein sequence ID" value="TYG61788.1"/>
    <property type="molecule type" value="Genomic_DNA"/>
</dbReference>
<evidence type="ECO:0000313" key="8">
    <source>
        <dbReference type="Proteomes" id="UP000323506"/>
    </source>
</evidence>
<dbReference type="GO" id="GO:0046983">
    <property type="term" value="F:protein dimerization activity"/>
    <property type="evidence" value="ECO:0007669"/>
    <property type="project" value="InterPro"/>
</dbReference>
<dbReference type="Proteomes" id="UP000323506">
    <property type="component" value="Chromosome D07"/>
</dbReference>
<dbReference type="AlphaFoldDB" id="A0A5D2C083"/>
<name>A0A5D2C083_GOSDA</name>
<evidence type="ECO:0000256" key="1">
    <source>
        <dbReference type="ARBA" id="ARBA00004123"/>
    </source>
</evidence>
<comment type="subcellular location">
    <subcellularLocation>
        <location evidence="1">Nucleus</location>
    </subcellularLocation>
</comment>
<accession>A0A5D2C083</accession>
<dbReference type="EMBL" id="CM017707">
    <property type="protein sequence ID" value="TYG61785.1"/>
    <property type="molecule type" value="Genomic_DNA"/>
</dbReference>